<feature type="transmembrane region" description="Helical" evidence="1">
    <location>
        <begin position="42"/>
        <end position="65"/>
    </location>
</feature>
<dbReference type="PIRSF" id="PIRSF024534">
    <property type="entry name" value="ThiW"/>
    <property type="match status" value="1"/>
</dbReference>
<sequence>MSIRTLTISALLVAIAVAGSTFVSIPTGVARAYPVQHAINVVSAILLGPIPSILIAFTTAIIRILTGTGSLLAIPGSVIGACCASLFYQLRPSVIVSGFFRACSKSSSSKSVTSAGAFILPKQDKYGRKMWLASIGEIVGTGIIASLVAVPYAQLFMGTTVAAFFFMPAFLTSSVIGAFLGIIIASSIQKSVTLQY</sequence>
<organism evidence="2 3">
    <name type="scientific">Lysinibacillus piscis</name>
    <dbReference type="NCBI Taxonomy" id="2518931"/>
    <lineage>
        <taxon>Bacteria</taxon>
        <taxon>Bacillati</taxon>
        <taxon>Bacillota</taxon>
        <taxon>Bacilli</taxon>
        <taxon>Bacillales</taxon>
        <taxon>Bacillaceae</taxon>
        <taxon>Lysinibacillus</taxon>
    </lineage>
</organism>
<reference evidence="2" key="1">
    <citation type="submission" date="2022-08" db="EMBL/GenBank/DDBJ databases">
        <title>Draft genome sequence of Lysinibacillus sp. strain KH24.</title>
        <authorList>
            <person name="Kanbe H."/>
            <person name="Itoh H."/>
        </authorList>
    </citation>
    <scope>NUCLEOTIDE SEQUENCE</scope>
    <source>
        <strain evidence="2">KH24</strain>
    </source>
</reference>
<keyword evidence="3" id="KW-1185">Reference proteome</keyword>
<accession>A0ABQ5NH80</accession>
<dbReference type="InterPro" id="IPR012652">
    <property type="entry name" value="ThiW"/>
</dbReference>
<proteinExistence type="predicted"/>
<evidence type="ECO:0000313" key="3">
    <source>
        <dbReference type="Proteomes" id="UP001065593"/>
    </source>
</evidence>
<feature type="transmembrane region" description="Helical" evidence="1">
    <location>
        <begin position="130"/>
        <end position="150"/>
    </location>
</feature>
<keyword evidence="1" id="KW-1133">Transmembrane helix</keyword>
<dbReference type="EMBL" id="BRZA01000001">
    <property type="protein sequence ID" value="GLC87650.1"/>
    <property type="molecule type" value="Genomic_DNA"/>
</dbReference>
<dbReference type="RefSeq" id="WP_264987370.1">
    <property type="nucleotide sequence ID" value="NZ_BRZA01000001.1"/>
</dbReference>
<evidence type="ECO:0000313" key="2">
    <source>
        <dbReference type="EMBL" id="GLC87650.1"/>
    </source>
</evidence>
<keyword evidence="1" id="KW-0812">Transmembrane</keyword>
<dbReference type="NCBIfam" id="TIGR02359">
    <property type="entry name" value="thiW"/>
    <property type="match status" value="1"/>
</dbReference>
<dbReference type="Pfam" id="PF09512">
    <property type="entry name" value="ThiW"/>
    <property type="match status" value="2"/>
</dbReference>
<name>A0ABQ5NH80_9BACI</name>
<protein>
    <submittedName>
        <fullName evidence="2">ThiW protein</fullName>
    </submittedName>
</protein>
<feature type="transmembrane region" description="Helical" evidence="1">
    <location>
        <begin position="72"/>
        <end position="90"/>
    </location>
</feature>
<evidence type="ECO:0000256" key="1">
    <source>
        <dbReference type="SAM" id="Phobius"/>
    </source>
</evidence>
<gene>
    <name evidence="2" type="ORF">LYSBPC_07770</name>
</gene>
<comment type="caution">
    <text evidence="2">The sequence shown here is derived from an EMBL/GenBank/DDBJ whole genome shotgun (WGS) entry which is preliminary data.</text>
</comment>
<feature type="transmembrane region" description="Helical" evidence="1">
    <location>
        <begin position="162"/>
        <end position="188"/>
    </location>
</feature>
<keyword evidence="1" id="KW-0472">Membrane</keyword>
<dbReference type="Proteomes" id="UP001065593">
    <property type="component" value="Unassembled WGS sequence"/>
</dbReference>
<dbReference type="Gene3D" id="1.10.1760.20">
    <property type="match status" value="1"/>
</dbReference>